<evidence type="ECO:0000259" key="5">
    <source>
        <dbReference type="Pfam" id="PF00089"/>
    </source>
</evidence>
<organism evidence="6 7">
    <name type="scientific">Podarcis lilfordi</name>
    <name type="common">Lilford's wall lizard</name>
    <dbReference type="NCBI Taxonomy" id="74358"/>
    <lineage>
        <taxon>Eukaryota</taxon>
        <taxon>Metazoa</taxon>
        <taxon>Chordata</taxon>
        <taxon>Craniata</taxon>
        <taxon>Vertebrata</taxon>
        <taxon>Euteleostomi</taxon>
        <taxon>Lepidosauria</taxon>
        <taxon>Squamata</taxon>
        <taxon>Bifurcata</taxon>
        <taxon>Unidentata</taxon>
        <taxon>Episquamata</taxon>
        <taxon>Laterata</taxon>
        <taxon>Lacertibaenia</taxon>
        <taxon>Lacertidae</taxon>
        <taxon>Podarcis</taxon>
    </lineage>
</organism>
<proteinExistence type="predicted"/>
<dbReference type="Proteomes" id="UP001178461">
    <property type="component" value="Chromosome 18"/>
</dbReference>
<dbReference type="Gene3D" id="2.40.10.10">
    <property type="entry name" value="Trypsin-like serine proteases"/>
    <property type="match status" value="1"/>
</dbReference>
<accession>A0AA35LND8</accession>
<dbReference type="PANTHER" id="PTHR24264:SF75">
    <property type="entry name" value="TRYPSIN"/>
    <property type="match status" value="1"/>
</dbReference>
<dbReference type="GO" id="GO:0004252">
    <property type="term" value="F:serine-type endopeptidase activity"/>
    <property type="evidence" value="ECO:0007669"/>
    <property type="project" value="InterPro"/>
</dbReference>
<feature type="compositionally biased region" description="Pro residues" evidence="4">
    <location>
        <begin position="47"/>
        <end position="56"/>
    </location>
</feature>
<evidence type="ECO:0000256" key="2">
    <source>
        <dbReference type="ARBA" id="ARBA00022801"/>
    </source>
</evidence>
<name>A0AA35LND8_9SAUR</name>
<reference evidence="6" key="1">
    <citation type="submission" date="2022-12" db="EMBL/GenBank/DDBJ databases">
        <authorList>
            <person name="Alioto T."/>
            <person name="Alioto T."/>
            <person name="Gomez Garrido J."/>
        </authorList>
    </citation>
    <scope>NUCLEOTIDE SEQUENCE</scope>
</reference>
<feature type="region of interest" description="Disordered" evidence="4">
    <location>
        <begin position="1"/>
        <end position="59"/>
    </location>
</feature>
<dbReference type="AlphaFoldDB" id="A0AA35LND8"/>
<evidence type="ECO:0000313" key="7">
    <source>
        <dbReference type="Proteomes" id="UP001178461"/>
    </source>
</evidence>
<keyword evidence="3" id="KW-0720">Serine protease</keyword>
<gene>
    <name evidence="6" type="ORF">PODLI_1B012924</name>
</gene>
<dbReference type="PANTHER" id="PTHR24264">
    <property type="entry name" value="TRYPSIN-RELATED"/>
    <property type="match status" value="1"/>
</dbReference>
<dbReference type="Pfam" id="PF00089">
    <property type="entry name" value="Trypsin"/>
    <property type="match status" value="1"/>
</dbReference>
<evidence type="ECO:0000256" key="4">
    <source>
        <dbReference type="SAM" id="MobiDB-lite"/>
    </source>
</evidence>
<sequence>MIASLAIGASGGGGHDDDGGNKSYGAKGWTLKHQASPSFQDVENPTASPPLPPPPVLLSGRTRDMTVVLRALDRSAIEDTQQVIGIESYHMHPEYNDVTVSNDILLLKLVHKATLNKNVQIIPLPTSSSDLPNGTPCSLAG</sequence>
<protein>
    <submittedName>
        <fullName evidence="6">Mast cell protease 1A-like</fullName>
    </submittedName>
</protein>
<keyword evidence="1 6" id="KW-0645">Protease</keyword>
<keyword evidence="7" id="KW-1185">Reference proteome</keyword>
<dbReference type="InterPro" id="IPR001254">
    <property type="entry name" value="Trypsin_dom"/>
</dbReference>
<evidence type="ECO:0000256" key="3">
    <source>
        <dbReference type="ARBA" id="ARBA00022825"/>
    </source>
</evidence>
<dbReference type="InterPro" id="IPR050127">
    <property type="entry name" value="Serine_Proteases_S1"/>
</dbReference>
<dbReference type="GO" id="GO:0005615">
    <property type="term" value="C:extracellular space"/>
    <property type="evidence" value="ECO:0007669"/>
    <property type="project" value="TreeGrafter"/>
</dbReference>
<feature type="domain" description="Peptidase S1" evidence="5">
    <location>
        <begin position="62"/>
        <end position="141"/>
    </location>
</feature>
<feature type="compositionally biased region" description="Polar residues" evidence="4">
    <location>
        <begin position="33"/>
        <end position="46"/>
    </location>
</feature>
<dbReference type="InterPro" id="IPR009003">
    <property type="entry name" value="Peptidase_S1_PA"/>
</dbReference>
<keyword evidence="2" id="KW-0378">Hydrolase</keyword>
<dbReference type="GO" id="GO:0006508">
    <property type="term" value="P:proteolysis"/>
    <property type="evidence" value="ECO:0007669"/>
    <property type="project" value="UniProtKB-KW"/>
</dbReference>
<dbReference type="EMBL" id="OX395144">
    <property type="protein sequence ID" value="CAI5798734.1"/>
    <property type="molecule type" value="Genomic_DNA"/>
</dbReference>
<dbReference type="SUPFAM" id="SSF50494">
    <property type="entry name" value="Trypsin-like serine proteases"/>
    <property type="match status" value="1"/>
</dbReference>
<evidence type="ECO:0000313" key="6">
    <source>
        <dbReference type="EMBL" id="CAI5798734.1"/>
    </source>
</evidence>
<dbReference type="InterPro" id="IPR043504">
    <property type="entry name" value="Peptidase_S1_PA_chymotrypsin"/>
</dbReference>
<evidence type="ECO:0000256" key="1">
    <source>
        <dbReference type="ARBA" id="ARBA00022670"/>
    </source>
</evidence>